<reference evidence="1 2" key="1">
    <citation type="journal article" date="2021" name="Plant Biotechnol. J.">
        <title>Multi-omics assisted identification of the key and species-specific regulatory components of drought-tolerant mechanisms in Gossypium stocksii.</title>
        <authorList>
            <person name="Yu D."/>
            <person name="Ke L."/>
            <person name="Zhang D."/>
            <person name="Wu Y."/>
            <person name="Sun Y."/>
            <person name="Mei J."/>
            <person name="Sun J."/>
            <person name="Sun Y."/>
        </authorList>
    </citation>
    <scope>NUCLEOTIDE SEQUENCE [LARGE SCALE GENOMIC DNA]</scope>
    <source>
        <strain evidence="2">cv. E1</strain>
        <tissue evidence="1">Leaf</tissue>
    </source>
</reference>
<accession>A0A9D3VX97</accession>
<proteinExistence type="predicted"/>
<evidence type="ECO:0008006" key="3">
    <source>
        <dbReference type="Google" id="ProtNLM"/>
    </source>
</evidence>
<dbReference type="EMBL" id="JAIQCV010000005">
    <property type="protein sequence ID" value="KAH1097649.1"/>
    <property type="molecule type" value="Genomic_DNA"/>
</dbReference>
<dbReference type="OrthoDB" id="998310at2759"/>
<evidence type="ECO:0000313" key="2">
    <source>
        <dbReference type="Proteomes" id="UP000828251"/>
    </source>
</evidence>
<protein>
    <recommendedName>
        <fullName evidence="3">Aminotransferase-like plant mobile domain-containing protein</fullName>
    </recommendedName>
</protein>
<evidence type="ECO:0000313" key="1">
    <source>
        <dbReference type="EMBL" id="KAH1097649.1"/>
    </source>
</evidence>
<name>A0A9D3VX97_9ROSI</name>
<sequence length="182" mass="20889">MQPMDELHKVDLRGKNVEDWKEIHKDYIYAWDRRIEFLPIREPFLSLNTISCLQYMSWFKVFGKLYLLLVDTRTLHAPGYSVSTGTYFRALMYPAFHTPMPTLIMSHMSSQMSPHVPSMITTLMHPLIEQSMLVSIIGSMLTYTGSGTPYTYAPIVSQTLTASLFYQGESSMQPSSTRVEDT</sequence>
<dbReference type="Proteomes" id="UP000828251">
    <property type="component" value="Unassembled WGS sequence"/>
</dbReference>
<keyword evidence="2" id="KW-1185">Reference proteome</keyword>
<organism evidence="1 2">
    <name type="scientific">Gossypium stocksii</name>
    <dbReference type="NCBI Taxonomy" id="47602"/>
    <lineage>
        <taxon>Eukaryota</taxon>
        <taxon>Viridiplantae</taxon>
        <taxon>Streptophyta</taxon>
        <taxon>Embryophyta</taxon>
        <taxon>Tracheophyta</taxon>
        <taxon>Spermatophyta</taxon>
        <taxon>Magnoliopsida</taxon>
        <taxon>eudicotyledons</taxon>
        <taxon>Gunneridae</taxon>
        <taxon>Pentapetalae</taxon>
        <taxon>rosids</taxon>
        <taxon>malvids</taxon>
        <taxon>Malvales</taxon>
        <taxon>Malvaceae</taxon>
        <taxon>Malvoideae</taxon>
        <taxon>Gossypium</taxon>
    </lineage>
</organism>
<comment type="caution">
    <text evidence="1">The sequence shown here is derived from an EMBL/GenBank/DDBJ whole genome shotgun (WGS) entry which is preliminary data.</text>
</comment>
<dbReference type="AlphaFoldDB" id="A0A9D3VX97"/>
<gene>
    <name evidence="1" type="ORF">J1N35_014570</name>
</gene>